<dbReference type="Gene3D" id="3.50.50.100">
    <property type="match status" value="1"/>
</dbReference>
<sequence length="109" mass="11855">MGFAASAHYRIVVMGGGTAGVAISNRFKNLDHYYQGGFTLVAGGLKTVASCVKPTQALIHPNSVWIQKSIAELHPKNNSVILDDDSEIKYDILMVAPGLELRYDMVSLF</sequence>
<dbReference type="PANTHER" id="PTHR10632:SF2">
    <property type="entry name" value="SULFIDE:QUINONE OXIDOREDUCTASE, MITOCHONDRIAL"/>
    <property type="match status" value="1"/>
</dbReference>
<name>A0A0M3IW67_ASCLU</name>
<dbReference type="SUPFAM" id="SSF51905">
    <property type="entry name" value="FAD/NAD(P)-binding domain"/>
    <property type="match status" value="1"/>
</dbReference>
<evidence type="ECO:0000313" key="1">
    <source>
        <dbReference type="Proteomes" id="UP000036681"/>
    </source>
</evidence>
<dbReference type="AlphaFoldDB" id="A0A0M3IW67"/>
<dbReference type="Proteomes" id="UP000036681">
    <property type="component" value="Unplaced"/>
</dbReference>
<proteinExistence type="predicted"/>
<dbReference type="WBParaSite" id="ALUE_0002299501-mRNA-1">
    <property type="protein sequence ID" value="ALUE_0002299501-mRNA-1"/>
    <property type="gene ID" value="ALUE_0002299501"/>
</dbReference>
<dbReference type="GO" id="GO:0071949">
    <property type="term" value="F:FAD binding"/>
    <property type="evidence" value="ECO:0007669"/>
    <property type="project" value="TreeGrafter"/>
</dbReference>
<accession>A0A0M3IW67</accession>
<dbReference type="InterPro" id="IPR015904">
    <property type="entry name" value="Sulphide_quinone_reductase"/>
</dbReference>
<keyword evidence="1" id="KW-1185">Reference proteome</keyword>
<dbReference type="InterPro" id="IPR036188">
    <property type="entry name" value="FAD/NAD-bd_sf"/>
</dbReference>
<dbReference type="GO" id="GO:0005739">
    <property type="term" value="C:mitochondrion"/>
    <property type="evidence" value="ECO:0007669"/>
    <property type="project" value="TreeGrafter"/>
</dbReference>
<dbReference type="PANTHER" id="PTHR10632">
    <property type="entry name" value="SULFIDE:QUINONE OXIDOREDUCTASE"/>
    <property type="match status" value="1"/>
</dbReference>
<reference evidence="2" key="1">
    <citation type="submission" date="2017-02" db="UniProtKB">
        <authorList>
            <consortium name="WormBaseParasite"/>
        </authorList>
    </citation>
    <scope>IDENTIFICATION</scope>
</reference>
<organism evidence="1 2">
    <name type="scientific">Ascaris lumbricoides</name>
    <name type="common">Giant roundworm</name>
    <dbReference type="NCBI Taxonomy" id="6252"/>
    <lineage>
        <taxon>Eukaryota</taxon>
        <taxon>Metazoa</taxon>
        <taxon>Ecdysozoa</taxon>
        <taxon>Nematoda</taxon>
        <taxon>Chromadorea</taxon>
        <taxon>Rhabditida</taxon>
        <taxon>Spirurina</taxon>
        <taxon>Ascaridomorpha</taxon>
        <taxon>Ascaridoidea</taxon>
        <taxon>Ascarididae</taxon>
        <taxon>Ascaris</taxon>
    </lineage>
</organism>
<dbReference type="GO" id="GO:0070221">
    <property type="term" value="P:sulfide oxidation, using sulfide:quinone oxidoreductase"/>
    <property type="evidence" value="ECO:0007669"/>
    <property type="project" value="TreeGrafter"/>
</dbReference>
<evidence type="ECO:0000313" key="2">
    <source>
        <dbReference type="WBParaSite" id="ALUE_0002299501-mRNA-1"/>
    </source>
</evidence>
<protein>
    <submittedName>
        <fullName evidence="2">Pyr_redox_2 domain-containing protein</fullName>
    </submittedName>
</protein>
<dbReference type="GO" id="GO:0070224">
    <property type="term" value="F:sulfide:quinone oxidoreductase activity"/>
    <property type="evidence" value="ECO:0007669"/>
    <property type="project" value="TreeGrafter"/>
</dbReference>